<protein>
    <recommendedName>
        <fullName evidence="3">Methionyl-tRNA formyltransferase, mitochondrial</fullName>
        <ecNumber evidence="2">2.1.2.9</ecNumber>
    </recommendedName>
</protein>
<dbReference type="Proteomes" id="UP000005018">
    <property type="component" value="Chromosome 2"/>
</dbReference>
<keyword evidence="4" id="KW-0808">Transferase</keyword>
<evidence type="ECO:0000259" key="6">
    <source>
        <dbReference type="Pfam" id="PF00551"/>
    </source>
</evidence>
<sequence>MKLLHSFPRVFQRLIHNKYDPLNIAFFGSGNFSVASLNKILELKDRCPEKVSSVKVITRSIKPSGRYMKTLSELPVSEFAMNHDIPILRADSSNEILELIGGNNFNLTIAVSYGKLIPAAFLNSCTYGGLNVHPSLLPKYSGSSPIQYALLNDDKTTGVTVQTLHPTKFDHGKIIAQSYEMEIKDGDNFDSLSDKLAQEGGDLLSEVINKGLFLNTSLPNNNERSIAPKIDKSRSQALWHDYSARQVKRLYDALGPIYTFLNTRTKKKGRFVEEKKRVILSSVTELSDQQDKLQLLYPGDFAVIKDGLCIKCKKGFVLVQKIKLQTRGDESPEKFIGSYHKTVGDMPQHFLD</sequence>
<dbReference type="eggNOG" id="KOG3082">
    <property type="taxonomic scope" value="Eukaryota"/>
</dbReference>
<dbReference type="GO" id="GO:0004479">
    <property type="term" value="F:methionyl-tRNA formyltransferase activity"/>
    <property type="evidence" value="ECO:0007669"/>
    <property type="project" value="UniProtKB-EC"/>
</dbReference>
<proteinExistence type="inferred from homology"/>
<dbReference type="NCBIfam" id="TIGR00460">
    <property type="entry name" value="fmt"/>
    <property type="match status" value="1"/>
</dbReference>
<dbReference type="PANTHER" id="PTHR11138">
    <property type="entry name" value="METHIONYL-TRNA FORMYLTRANSFERASE"/>
    <property type="match status" value="1"/>
</dbReference>
<dbReference type="SUPFAM" id="SSF53328">
    <property type="entry name" value="Formyltransferase"/>
    <property type="match status" value="1"/>
</dbReference>
<keyword evidence="9" id="KW-1185">Reference proteome</keyword>
<gene>
    <name evidence="8" type="ORF">CORT_0B01570</name>
</gene>
<dbReference type="InterPro" id="IPR041711">
    <property type="entry name" value="Met-tRNA-FMT_N"/>
</dbReference>
<dbReference type="Pfam" id="PF02911">
    <property type="entry name" value="Formyl_trans_C"/>
    <property type="match status" value="1"/>
</dbReference>
<evidence type="ECO:0000256" key="5">
    <source>
        <dbReference type="ARBA" id="ARBA00022917"/>
    </source>
</evidence>
<dbReference type="Pfam" id="PF00551">
    <property type="entry name" value="Formyl_trans_N"/>
    <property type="match status" value="1"/>
</dbReference>
<accession>H8WZK8</accession>
<feature type="domain" description="Formyl transferase C-terminal" evidence="7">
    <location>
        <begin position="229"/>
        <end position="336"/>
    </location>
</feature>
<evidence type="ECO:0000256" key="3">
    <source>
        <dbReference type="ARBA" id="ARBA00014185"/>
    </source>
</evidence>
<dbReference type="KEGG" id="cot:CORT_0B01570"/>
<reference evidence="8 9" key="1">
    <citation type="journal article" date="2012" name="PLoS ONE">
        <title>Sequence and analysis of the genome of the pathogenic yeast Candida orthopsilosis.</title>
        <authorList>
            <person name="Riccombeni A."/>
            <person name="Vidanes G."/>
            <person name="Proux-Wera E."/>
            <person name="Wolfe K.H."/>
            <person name="Butler G."/>
        </authorList>
    </citation>
    <scope>NUCLEOTIDE SEQUENCE [LARGE SCALE GENOMIC DNA]</scope>
    <source>
        <strain evidence="8 9">Co 90-125</strain>
    </source>
</reference>
<dbReference type="InterPro" id="IPR005794">
    <property type="entry name" value="Fmt"/>
</dbReference>
<dbReference type="EC" id="2.1.2.9" evidence="2"/>
<dbReference type="AlphaFoldDB" id="H8WZK8"/>
<evidence type="ECO:0000313" key="9">
    <source>
        <dbReference type="Proteomes" id="UP000005018"/>
    </source>
</evidence>
<dbReference type="Gene3D" id="3.40.50.12230">
    <property type="match status" value="1"/>
</dbReference>
<dbReference type="CDD" id="cd08646">
    <property type="entry name" value="FMT_core_Met-tRNA-FMT_N"/>
    <property type="match status" value="1"/>
</dbReference>
<dbReference type="InterPro" id="IPR002376">
    <property type="entry name" value="Formyl_transf_N"/>
</dbReference>
<evidence type="ECO:0000256" key="4">
    <source>
        <dbReference type="ARBA" id="ARBA00022679"/>
    </source>
</evidence>
<comment type="similarity">
    <text evidence="1">Belongs to the Fmt family.</text>
</comment>
<dbReference type="EMBL" id="HE681720">
    <property type="protein sequence ID" value="CCG21876.1"/>
    <property type="molecule type" value="Genomic_DNA"/>
</dbReference>
<feature type="domain" description="Formyl transferase N-terminal" evidence="6">
    <location>
        <begin position="23"/>
        <end position="208"/>
    </location>
</feature>
<dbReference type="PANTHER" id="PTHR11138:SF5">
    <property type="entry name" value="METHIONYL-TRNA FORMYLTRANSFERASE, MITOCHONDRIAL"/>
    <property type="match status" value="1"/>
</dbReference>
<evidence type="ECO:0000256" key="2">
    <source>
        <dbReference type="ARBA" id="ARBA00012261"/>
    </source>
</evidence>
<dbReference type="GO" id="GO:0005739">
    <property type="term" value="C:mitochondrion"/>
    <property type="evidence" value="ECO:0007669"/>
    <property type="project" value="TreeGrafter"/>
</dbReference>
<evidence type="ECO:0000259" key="7">
    <source>
        <dbReference type="Pfam" id="PF02911"/>
    </source>
</evidence>
<organism evidence="8 9">
    <name type="scientific">Candida orthopsilosis (strain 90-125)</name>
    <name type="common">Yeast</name>
    <dbReference type="NCBI Taxonomy" id="1136231"/>
    <lineage>
        <taxon>Eukaryota</taxon>
        <taxon>Fungi</taxon>
        <taxon>Dikarya</taxon>
        <taxon>Ascomycota</taxon>
        <taxon>Saccharomycotina</taxon>
        <taxon>Pichiomycetes</taxon>
        <taxon>Debaryomycetaceae</taxon>
        <taxon>Candida/Lodderomyces clade</taxon>
        <taxon>Candida</taxon>
    </lineage>
</organism>
<keyword evidence="5" id="KW-0648">Protein biosynthesis</keyword>
<dbReference type="HOGENOM" id="CLU_033347_0_1_1"/>
<dbReference type="GeneID" id="14538106"/>
<dbReference type="OrthoDB" id="10268103at2759"/>
<dbReference type="InterPro" id="IPR036477">
    <property type="entry name" value="Formyl_transf_N_sf"/>
</dbReference>
<name>H8WZK8_CANO9</name>
<dbReference type="RefSeq" id="XP_003867314.1">
    <property type="nucleotide sequence ID" value="XM_003867266.1"/>
</dbReference>
<evidence type="ECO:0000313" key="8">
    <source>
        <dbReference type="EMBL" id="CCG21876.1"/>
    </source>
</evidence>
<dbReference type="InterPro" id="IPR005793">
    <property type="entry name" value="Formyl_trans_C"/>
</dbReference>
<evidence type="ECO:0000256" key="1">
    <source>
        <dbReference type="ARBA" id="ARBA00010699"/>
    </source>
</evidence>